<dbReference type="AlphaFoldDB" id="A0A5J5J829"/>
<evidence type="ECO:0000313" key="3">
    <source>
        <dbReference type="Proteomes" id="UP000325827"/>
    </source>
</evidence>
<evidence type="ECO:0000313" key="2">
    <source>
        <dbReference type="EMBL" id="KAA9111145.1"/>
    </source>
</evidence>
<protein>
    <submittedName>
        <fullName evidence="2">CHAD domain-containing protein</fullName>
    </submittedName>
</protein>
<dbReference type="OrthoDB" id="9777271at2"/>
<dbReference type="EMBL" id="VYSA01000001">
    <property type="protein sequence ID" value="KAA9111145.1"/>
    <property type="molecule type" value="Genomic_DNA"/>
</dbReference>
<comment type="caution">
    <text evidence="2">The sequence shown here is derived from an EMBL/GenBank/DDBJ whole genome shotgun (WGS) entry which is preliminary data.</text>
</comment>
<dbReference type="RefSeq" id="WP_150447915.1">
    <property type="nucleotide sequence ID" value="NZ_VYSA01000001.1"/>
</dbReference>
<organism evidence="2 3">
    <name type="scientific">Microbacterium rhizomatis</name>
    <dbReference type="NCBI Taxonomy" id="1631477"/>
    <lineage>
        <taxon>Bacteria</taxon>
        <taxon>Bacillati</taxon>
        <taxon>Actinomycetota</taxon>
        <taxon>Actinomycetes</taxon>
        <taxon>Micrococcales</taxon>
        <taxon>Microbacteriaceae</taxon>
        <taxon>Microbacterium</taxon>
    </lineage>
</organism>
<dbReference type="SMART" id="SM00880">
    <property type="entry name" value="CHAD"/>
    <property type="match status" value="1"/>
</dbReference>
<dbReference type="Gene3D" id="1.40.20.10">
    <property type="entry name" value="CHAD domain"/>
    <property type="match status" value="1"/>
</dbReference>
<dbReference type="InterPro" id="IPR038186">
    <property type="entry name" value="CHAD_dom_sf"/>
</dbReference>
<keyword evidence="3" id="KW-1185">Reference proteome</keyword>
<sequence>MTVGKAAASEPTAGDVVTAALRDLVQSFDQTESAALAGELDGVHQHRTIVRRLRSVLGVFRDLFDPFAVKELRRSLQEWGTALGVVRDHEVAAQLADALVADVDAAASDARVSTRLAAPVRDATLAAHHRVVEIHDLERLRQMRRRLHEFAADPPLSAAAAEPGTTLRILLIDEAERVVREAKRPTASLHVQHAVRKRARRVAHAIEGAMTDPPGIFGDSLRAVAKAAHRIQSALGDHRDAVLLADRIDQARTLAGRAGEGTLVYDELDARARAFADERLRAVRPARKKLATAIERAAP</sequence>
<proteinExistence type="predicted"/>
<dbReference type="PANTHER" id="PTHR39339">
    <property type="entry name" value="SLR1444 PROTEIN"/>
    <property type="match status" value="1"/>
</dbReference>
<feature type="domain" description="CHAD" evidence="1">
    <location>
        <begin position="10"/>
        <end position="288"/>
    </location>
</feature>
<evidence type="ECO:0000259" key="1">
    <source>
        <dbReference type="PROSITE" id="PS51708"/>
    </source>
</evidence>
<dbReference type="Proteomes" id="UP000325827">
    <property type="component" value="Unassembled WGS sequence"/>
</dbReference>
<reference evidence="3" key="1">
    <citation type="submission" date="2019-09" db="EMBL/GenBank/DDBJ databases">
        <title>Mumia zhuanghuii sp. nov. isolated from the intestinal contents of plateau pika (Ochotona curzoniae) in the Qinghai-Tibet plateau of China.</title>
        <authorList>
            <person name="Tian Z."/>
        </authorList>
    </citation>
    <scope>NUCLEOTIDE SEQUENCE [LARGE SCALE GENOMIC DNA]</scope>
    <source>
        <strain evidence="3">JCM 30598</strain>
    </source>
</reference>
<gene>
    <name evidence="2" type="ORF">F6B43_05930</name>
</gene>
<name>A0A5J5J829_9MICO</name>
<dbReference type="PANTHER" id="PTHR39339:SF1">
    <property type="entry name" value="CHAD DOMAIN-CONTAINING PROTEIN"/>
    <property type="match status" value="1"/>
</dbReference>
<dbReference type="InterPro" id="IPR007899">
    <property type="entry name" value="CHAD_dom"/>
</dbReference>
<dbReference type="Pfam" id="PF05235">
    <property type="entry name" value="CHAD"/>
    <property type="match status" value="1"/>
</dbReference>
<accession>A0A5J5J829</accession>
<dbReference type="PROSITE" id="PS51708">
    <property type="entry name" value="CHAD"/>
    <property type="match status" value="1"/>
</dbReference>